<accession>A0ABP3QAW0</accession>
<dbReference type="CDD" id="cd07035">
    <property type="entry name" value="TPP_PYR_POX_like"/>
    <property type="match status" value="1"/>
</dbReference>
<comment type="caution">
    <text evidence="4">The sequence shown here is derived from an EMBL/GenBank/DDBJ whole genome shotgun (WGS) entry which is preliminary data.</text>
</comment>
<feature type="region of interest" description="Disordered" evidence="2">
    <location>
        <begin position="221"/>
        <end position="240"/>
    </location>
</feature>
<dbReference type="InterPro" id="IPR012001">
    <property type="entry name" value="Thiamin_PyroP_enz_TPP-bd_dom"/>
</dbReference>
<keyword evidence="5" id="KW-1185">Reference proteome</keyword>
<dbReference type="PANTHER" id="PTHR18968:SF133">
    <property type="entry name" value="BENZOYLFORMATE DECARBOXYLASE"/>
    <property type="match status" value="1"/>
</dbReference>
<evidence type="ECO:0000256" key="1">
    <source>
        <dbReference type="ARBA" id="ARBA00007812"/>
    </source>
</evidence>
<dbReference type="SUPFAM" id="SSF52518">
    <property type="entry name" value="Thiamin diphosphate-binding fold (THDP-binding)"/>
    <property type="match status" value="1"/>
</dbReference>
<evidence type="ECO:0000256" key="2">
    <source>
        <dbReference type="SAM" id="MobiDB-lite"/>
    </source>
</evidence>
<dbReference type="Proteomes" id="UP001501588">
    <property type="component" value="Unassembled WGS sequence"/>
</dbReference>
<evidence type="ECO:0000259" key="3">
    <source>
        <dbReference type="Pfam" id="PF02776"/>
    </source>
</evidence>
<dbReference type="RefSeq" id="WP_343895339.1">
    <property type="nucleotide sequence ID" value="NZ_BAAAFZ010000027.1"/>
</dbReference>
<dbReference type="InterPro" id="IPR029061">
    <property type="entry name" value="THDP-binding"/>
</dbReference>
<sequence length="240" mass="25405">MEQAGAAGQGGGRTVRDAAVDLLRGLGMTTVFGNPGSTEIPFLGEWPNSLRYVLGLQESSVVAMADGYARATGRAAFCNLHSAAGVGHALGNVFTAHRNNAPLVITAGQQARELLPHQPFLGATDAAQFPKPYVKWSVEPARAEDVPAAIAQAWRVAMQRPRGPAFVSIPADDWARPAAAPAVARAAPSDPAPDPEALRELAAALAAARRWPRRGAPCWWSARKRTRRAPDPPWSRSPSG</sequence>
<evidence type="ECO:0000313" key="4">
    <source>
        <dbReference type="EMBL" id="GAA0583203.1"/>
    </source>
</evidence>
<dbReference type="PANTHER" id="PTHR18968">
    <property type="entry name" value="THIAMINE PYROPHOSPHATE ENZYMES"/>
    <property type="match status" value="1"/>
</dbReference>
<feature type="compositionally biased region" description="Pro residues" evidence="2">
    <location>
        <begin position="231"/>
        <end position="240"/>
    </location>
</feature>
<comment type="similarity">
    <text evidence="1">Belongs to the TPP enzyme family.</text>
</comment>
<protein>
    <recommendedName>
        <fullName evidence="3">Thiamine pyrophosphate enzyme N-terminal TPP-binding domain-containing protein</fullName>
    </recommendedName>
</protein>
<dbReference type="Pfam" id="PF02776">
    <property type="entry name" value="TPP_enzyme_N"/>
    <property type="match status" value="1"/>
</dbReference>
<dbReference type="InterPro" id="IPR045229">
    <property type="entry name" value="TPP_enz"/>
</dbReference>
<name>A0ABP3QAW0_9PROT</name>
<dbReference type="EMBL" id="BAAAFZ010000027">
    <property type="protein sequence ID" value="GAA0583203.1"/>
    <property type="molecule type" value="Genomic_DNA"/>
</dbReference>
<dbReference type="Gene3D" id="3.40.50.970">
    <property type="match status" value="1"/>
</dbReference>
<feature type="domain" description="Thiamine pyrophosphate enzyme N-terminal TPP-binding" evidence="3">
    <location>
        <begin position="14"/>
        <end position="121"/>
    </location>
</feature>
<evidence type="ECO:0000313" key="5">
    <source>
        <dbReference type="Proteomes" id="UP001501588"/>
    </source>
</evidence>
<gene>
    <name evidence="4" type="ORF">GCM10009416_22010</name>
</gene>
<proteinExistence type="inferred from homology"/>
<reference evidence="5" key="1">
    <citation type="journal article" date="2019" name="Int. J. Syst. Evol. Microbiol.">
        <title>The Global Catalogue of Microorganisms (GCM) 10K type strain sequencing project: providing services to taxonomists for standard genome sequencing and annotation.</title>
        <authorList>
            <consortium name="The Broad Institute Genomics Platform"/>
            <consortium name="The Broad Institute Genome Sequencing Center for Infectious Disease"/>
            <person name="Wu L."/>
            <person name="Ma J."/>
        </authorList>
    </citation>
    <scope>NUCLEOTIDE SEQUENCE [LARGE SCALE GENOMIC DNA]</scope>
    <source>
        <strain evidence="5">JCM 9933</strain>
    </source>
</reference>
<organism evidence="4 5">
    <name type="scientific">Craurococcus roseus</name>
    <dbReference type="NCBI Taxonomy" id="77585"/>
    <lineage>
        <taxon>Bacteria</taxon>
        <taxon>Pseudomonadati</taxon>
        <taxon>Pseudomonadota</taxon>
        <taxon>Alphaproteobacteria</taxon>
        <taxon>Acetobacterales</taxon>
        <taxon>Acetobacteraceae</taxon>
        <taxon>Craurococcus</taxon>
    </lineage>
</organism>